<proteinExistence type="predicted"/>
<dbReference type="InterPro" id="IPR016024">
    <property type="entry name" value="ARM-type_fold"/>
</dbReference>
<dbReference type="GO" id="GO:0005737">
    <property type="term" value="C:cytoplasm"/>
    <property type="evidence" value="ECO:0007669"/>
    <property type="project" value="TreeGrafter"/>
</dbReference>
<dbReference type="OrthoDB" id="49511at2759"/>
<name>A0A1X0RD26_RHIZD</name>
<dbReference type="Gene3D" id="1.25.10.10">
    <property type="entry name" value="Leucine-rich Repeat Variant"/>
    <property type="match status" value="1"/>
</dbReference>
<dbReference type="InterPro" id="IPR049362">
    <property type="entry name" value="TTI1_rpt"/>
</dbReference>
<accession>A0A1X0RD26</accession>
<feature type="domain" description="TTI1 C-terminal TPR" evidence="2">
    <location>
        <begin position="761"/>
        <end position="1058"/>
    </location>
</feature>
<sequence length="1104" mass="126012">MAHCDEYKARIDSFKESVHTLSSNLSNENIKKLALLLNEFHSFLDTLPDHDLSLQPDNKRDIVMTMLHLLRSIIIQKRIHIDTIMEPALKIMYQILNKTLIKQLMAPEFTKQILIFFGILIYRDENNKQAPCSEEVKHLIVRCISAALPAKYREGRYSSFEASPNFLLATTIRAESFLPAASQSIKGLLDIIEHDQKMELRVDALTALDQYLIDNIYDTDSIAKLFPGVASKLCTTLIRKPEKEKYQVVVTTLHILGELIRVVMNDEDNENLAEIHTLQDLAIYHGSKKNEATKSMGKVRVKAWYEKNKASLAPLLDVVLKNRSSSEWRTRLAYLEFSYLILSTCSRTLDSCTRSLIRAMVSYRDDPYEQISNKCMIYIQNLSSNTSYDSTIMPILKDELYEWMMNFPKYIMARDEQEKSEIISLIAGLVLTLGHEAEGVLSTVLAKCSDGWMTALEIDKDSLHVLEGKFNQKYIDMDDMKQTTPLYPKIRFKHIVSDSVVEKLCKMLNTIGRHCNIQSWVHHYMRYVSTDNLGNNEPQSIYIVHLLLQGAIATSHQLENDVENWINYDDQALETTDSLKTIVNQVTNDIINLLIFSASESTNVETSIIKSGASEHADDSSYVLTICFGLQMIGLATSVIDMEDLQDLLITALYPLLAHLGSSNLYIHTYALITLNIIAIACGLSDAKELAITNIDYVINSVSHHIAVLSSQSRVPLVLKALIHISGSDCIKYLDDIVEEICDALDRHHHDQKLCLGLCGVLLEIVQTVEKDFLPDKERNASPKSEGAEVYEQPMVSKEIYSFIYEQDTMGNMDDAYRTMEEIGKYFLDRQKQETNEEITLKQAIKEGEGYKHEKKEQEDEKEEAPLTHQQTMVVDIMKKCSHFLTAPSAQLRSQILQLLSSGVSVLANQPKTLNMQSHEIWPYVMNRFGDKENYVVYHAAIFIEKISAVSTDFLSRKFAESIWPQFKALLRKGSDVSMANATSKNYSIYSTYHRTQSCVLKSLANILKYVPVKQPLAKEILEETKFYYSYSNIHLQLKDLCMALFDSLSRQQPDSVWLYQLLLDSQLQHRLSCPPSALLKPFVIPEWLTYKDVSLQKKRALLF</sequence>
<dbReference type="PANTHER" id="PTHR18460">
    <property type="entry name" value="TEL2 INTERACTING PROTEIN 1 TTI1 FAMILY MEMBER"/>
    <property type="match status" value="1"/>
</dbReference>
<feature type="domain" description="TTI1 N-terminal TPR" evidence="1">
    <location>
        <begin position="69"/>
        <end position="366"/>
    </location>
</feature>
<dbReference type="EMBL" id="KV921872">
    <property type="protein sequence ID" value="ORE09821.1"/>
    <property type="molecule type" value="Genomic_DNA"/>
</dbReference>
<evidence type="ECO:0000259" key="2">
    <source>
        <dbReference type="Pfam" id="PF24181"/>
    </source>
</evidence>
<dbReference type="Pfam" id="PF24181">
    <property type="entry name" value="TPR_TTI1_C"/>
    <property type="match status" value="1"/>
</dbReference>
<dbReference type="SUPFAM" id="SSF48371">
    <property type="entry name" value="ARM repeat"/>
    <property type="match status" value="1"/>
</dbReference>
<evidence type="ECO:0008006" key="4">
    <source>
        <dbReference type="Google" id="ProtNLM"/>
    </source>
</evidence>
<dbReference type="InterPro" id="IPR057566">
    <property type="entry name" value="TPR_TTI1_N"/>
</dbReference>
<evidence type="ECO:0000259" key="1">
    <source>
        <dbReference type="Pfam" id="PF24173"/>
    </source>
</evidence>
<dbReference type="InterPro" id="IPR011989">
    <property type="entry name" value="ARM-like"/>
</dbReference>
<dbReference type="VEuPathDB" id="FungiDB:BCV72DRAFT_222676"/>
<dbReference type="Pfam" id="PF24176">
    <property type="entry name" value="TPR_TTI1_2nd"/>
    <property type="match status" value="1"/>
</dbReference>
<evidence type="ECO:0000313" key="3">
    <source>
        <dbReference type="EMBL" id="ORE09821.1"/>
    </source>
</evidence>
<dbReference type="Pfam" id="PF24173">
    <property type="entry name" value="TPR_TTI1_N"/>
    <property type="match status" value="1"/>
</dbReference>
<dbReference type="Pfam" id="PF21547">
    <property type="entry name" value="TTI1"/>
    <property type="match status" value="1"/>
</dbReference>
<protein>
    <recommendedName>
        <fullName evidence="4">ARM repeat-containing protein</fullName>
    </recommendedName>
</protein>
<reference evidence="3" key="1">
    <citation type="journal article" date="2016" name="Proc. Natl. Acad. Sci. U.S.A.">
        <title>Lipid metabolic changes in an early divergent fungus govern the establishment of a mutualistic symbiosis with endobacteria.</title>
        <authorList>
            <person name="Lastovetsky O.A."/>
            <person name="Gaspar M.L."/>
            <person name="Mondo S.J."/>
            <person name="LaButti K.M."/>
            <person name="Sandor L."/>
            <person name="Grigoriev I.V."/>
            <person name="Henry S.A."/>
            <person name="Pawlowska T.E."/>
        </authorList>
    </citation>
    <scope>NUCLEOTIDE SEQUENCE [LARGE SCALE GENOMIC DNA]</scope>
    <source>
        <strain evidence="3">ATCC 52814</strain>
    </source>
</reference>
<organism evidence="3">
    <name type="scientific">Rhizopus microsporus var. microsporus</name>
    <dbReference type="NCBI Taxonomy" id="86635"/>
    <lineage>
        <taxon>Eukaryota</taxon>
        <taxon>Fungi</taxon>
        <taxon>Fungi incertae sedis</taxon>
        <taxon>Mucoromycota</taxon>
        <taxon>Mucoromycotina</taxon>
        <taxon>Mucoromycetes</taxon>
        <taxon>Mucorales</taxon>
        <taxon>Mucorineae</taxon>
        <taxon>Rhizopodaceae</taxon>
        <taxon>Rhizopus</taxon>
    </lineage>
</organism>
<dbReference type="AlphaFoldDB" id="A0A1X0RD26"/>
<dbReference type="InterPro" id="IPR052587">
    <property type="entry name" value="TELO2-interacting_protein_1"/>
</dbReference>
<dbReference type="PANTHER" id="PTHR18460:SF3">
    <property type="entry name" value="TELO2-INTERACTING PROTEIN 1 HOMOLOG"/>
    <property type="match status" value="1"/>
</dbReference>
<gene>
    <name evidence="3" type="ORF">BCV72DRAFT_222676</name>
</gene>
<dbReference type="Proteomes" id="UP000242414">
    <property type="component" value="Unassembled WGS sequence"/>
</dbReference>
<dbReference type="InterPro" id="IPR057567">
    <property type="entry name" value="TPR_TTI1_C"/>
</dbReference>